<comment type="similarity">
    <text evidence="4">Belongs to the THEP1 NTPase family.</text>
</comment>
<evidence type="ECO:0000313" key="6">
    <source>
        <dbReference type="EMBL" id="GGT96361.1"/>
    </source>
</evidence>
<evidence type="ECO:0000256" key="2">
    <source>
        <dbReference type="ARBA" id="ARBA00022801"/>
    </source>
</evidence>
<reference evidence="5" key="3">
    <citation type="journal article" date="2019" name="BMC Res. Notes">
        <title>Complete genome sequence of the Sulfodiicoccus acidiphilus strain HS-1T, the first crenarchaeon that lacks polB3, isolated from an acidic hot spring in Ohwaku-dani, Hakone, Japan.</title>
        <authorList>
            <person name="Sakai H.D."/>
            <person name="Kurosawa N."/>
        </authorList>
    </citation>
    <scope>NUCLEOTIDE SEQUENCE</scope>
    <source>
        <strain evidence="5">HS-1</strain>
    </source>
</reference>
<dbReference type="Proteomes" id="UP000276741">
    <property type="component" value="Chromosome"/>
</dbReference>
<dbReference type="Pfam" id="PF03266">
    <property type="entry name" value="NTPase_1"/>
    <property type="match status" value="1"/>
</dbReference>
<accession>A0A348B6P3</accession>
<evidence type="ECO:0000256" key="4">
    <source>
        <dbReference type="HAMAP-Rule" id="MF_00796"/>
    </source>
</evidence>
<dbReference type="PANTHER" id="PTHR43146:SF1">
    <property type="entry name" value="CANCER-RELATED NUCLEOSIDE-TRIPHOSPHATASE"/>
    <property type="match status" value="1"/>
</dbReference>
<dbReference type="PANTHER" id="PTHR43146">
    <property type="entry name" value="CANCER-RELATED NUCLEOSIDE-TRIPHOSPHATASE"/>
    <property type="match status" value="1"/>
</dbReference>
<sequence length="169" mass="18542">MKLKTLLTGRPGVGKTTVILNVVQTMRGEAKFGGFLTPEVREKGRRVGFRIVDVLTGESVWLAREGGNSVGRYSLFQDAGELGLFAVRRALREADVLVLDEVGPMELKVPKLREAIVEALSSTMPVIGAVHRNVQLDVKYERIVVTENNRASLTSLLVARLREALGSRS</sequence>
<dbReference type="EMBL" id="BMQS01000010">
    <property type="protein sequence ID" value="GGT96361.1"/>
    <property type="molecule type" value="Genomic_DNA"/>
</dbReference>
<evidence type="ECO:0000256" key="3">
    <source>
        <dbReference type="ARBA" id="ARBA00022840"/>
    </source>
</evidence>
<dbReference type="InterPro" id="IPR027417">
    <property type="entry name" value="P-loop_NTPase"/>
</dbReference>
<name>A0A348B6P3_9CREN</name>
<dbReference type="Proteomes" id="UP000616143">
    <property type="component" value="Unassembled WGS sequence"/>
</dbReference>
<gene>
    <name evidence="6" type="ORF">GCM10007116_12420</name>
    <name evidence="5" type="ORF">HS1genome_2234</name>
</gene>
<dbReference type="KEGG" id="sacd:HS1genome_2234"/>
<evidence type="ECO:0000313" key="7">
    <source>
        <dbReference type="Proteomes" id="UP000276741"/>
    </source>
</evidence>
<protein>
    <recommendedName>
        <fullName evidence="4">Nucleoside-triphosphatase GCM10007116_12420</fullName>
        <shortName evidence="4">NTPase</shortName>
        <ecNumber evidence="4">3.6.1.15</ecNumber>
    </recommendedName>
    <alternativeName>
        <fullName evidence="4">Nucleoside triphosphate phosphohydrolase</fullName>
    </alternativeName>
</protein>
<dbReference type="EC" id="3.6.1.15" evidence="4"/>
<organism evidence="5 7">
    <name type="scientific">Sulfodiicoccus acidiphilus</name>
    <dbReference type="NCBI Taxonomy" id="1670455"/>
    <lineage>
        <taxon>Archaea</taxon>
        <taxon>Thermoproteota</taxon>
        <taxon>Thermoprotei</taxon>
        <taxon>Sulfolobales</taxon>
        <taxon>Sulfolobaceae</taxon>
        <taxon>Sulfodiicoccus</taxon>
    </lineage>
</organism>
<dbReference type="InterPro" id="IPR004948">
    <property type="entry name" value="Nuc-triphosphatase_THEP1"/>
</dbReference>
<comment type="caution">
    <text evidence="4">Lacks conserved residue(s) required for the propagation of feature annotation.</text>
</comment>
<dbReference type="OrthoDB" id="52698at2157"/>
<comment type="function">
    <text evidence="4">Has nucleotide phosphatase activity towards ATP, GTP, CTP, TTP and UTP. May hydrolyze nucleoside diphosphates with lower efficiency.</text>
</comment>
<feature type="binding site" evidence="4">
    <location>
        <begin position="9"/>
        <end position="16"/>
    </location>
    <ligand>
        <name>ATP</name>
        <dbReference type="ChEBI" id="CHEBI:30616"/>
    </ligand>
</feature>
<keyword evidence="2 4" id="KW-0378">Hydrolase</keyword>
<reference evidence="7" key="2">
    <citation type="submission" date="2018-04" db="EMBL/GenBank/DDBJ databases">
        <title>Complete genome sequence of Sulfodiicoccus acidiphilus strain HS-1.</title>
        <authorList>
            <person name="Sakai H.D."/>
            <person name="Kurosawa N."/>
        </authorList>
    </citation>
    <scope>NUCLEOTIDE SEQUENCE [LARGE SCALE GENOMIC DNA]</scope>
    <source>
        <strain evidence="7">HS-1</strain>
    </source>
</reference>
<dbReference type="HAMAP" id="MF_00796">
    <property type="entry name" value="NTPase_1"/>
    <property type="match status" value="1"/>
</dbReference>
<dbReference type="Gene3D" id="3.40.50.300">
    <property type="entry name" value="P-loop containing nucleotide triphosphate hydrolases"/>
    <property type="match status" value="1"/>
</dbReference>
<reference evidence="6" key="1">
    <citation type="journal article" date="2014" name="Int. J. Syst. Evol. Microbiol.">
        <title>Complete genome sequence of Corynebacterium casei LMG S-19264T (=DSM 44701T), isolated from a smear-ripened cheese.</title>
        <authorList>
            <consortium name="US DOE Joint Genome Institute (JGI-PGF)"/>
            <person name="Walter F."/>
            <person name="Albersmeier A."/>
            <person name="Kalinowski J."/>
            <person name="Ruckert C."/>
        </authorList>
    </citation>
    <scope>NUCLEOTIDE SEQUENCE</scope>
    <source>
        <strain evidence="6">JCM 31740</strain>
    </source>
</reference>
<evidence type="ECO:0000313" key="5">
    <source>
        <dbReference type="EMBL" id="BBD73845.1"/>
    </source>
</evidence>
<dbReference type="AlphaFoldDB" id="A0A348B6P3"/>
<dbReference type="EMBL" id="AP018553">
    <property type="protein sequence ID" value="BBD73845.1"/>
    <property type="molecule type" value="Genomic_DNA"/>
</dbReference>
<keyword evidence="1 4" id="KW-0547">Nucleotide-binding</keyword>
<dbReference type="GeneID" id="38667686"/>
<reference evidence="6" key="4">
    <citation type="submission" date="2020-09" db="EMBL/GenBank/DDBJ databases">
        <authorList>
            <person name="Sun Q."/>
            <person name="Ohkuma M."/>
        </authorList>
    </citation>
    <scope>NUCLEOTIDE SEQUENCE</scope>
    <source>
        <strain evidence="6">JCM 31740</strain>
    </source>
</reference>
<evidence type="ECO:0000256" key="1">
    <source>
        <dbReference type="ARBA" id="ARBA00022741"/>
    </source>
</evidence>
<proteinExistence type="inferred from homology"/>
<dbReference type="RefSeq" id="WP_126451094.1">
    <property type="nucleotide sequence ID" value="NZ_AP018553.1"/>
</dbReference>
<keyword evidence="3 4" id="KW-0067">ATP-binding</keyword>
<comment type="catalytic activity">
    <reaction evidence="4">
        <text>a ribonucleoside 5'-triphosphate + H2O = a ribonucleoside 5'-diphosphate + phosphate + H(+)</text>
        <dbReference type="Rhea" id="RHEA:23680"/>
        <dbReference type="ChEBI" id="CHEBI:15377"/>
        <dbReference type="ChEBI" id="CHEBI:15378"/>
        <dbReference type="ChEBI" id="CHEBI:43474"/>
        <dbReference type="ChEBI" id="CHEBI:57930"/>
        <dbReference type="ChEBI" id="CHEBI:61557"/>
        <dbReference type="EC" id="3.6.1.15"/>
    </reaction>
</comment>
<dbReference type="GO" id="GO:0017111">
    <property type="term" value="F:ribonucleoside triphosphate phosphatase activity"/>
    <property type="evidence" value="ECO:0007669"/>
    <property type="project" value="UniProtKB-UniRule"/>
</dbReference>
<dbReference type="GO" id="GO:0005524">
    <property type="term" value="F:ATP binding"/>
    <property type="evidence" value="ECO:0007669"/>
    <property type="project" value="UniProtKB-UniRule"/>
</dbReference>
<keyword evidence="7" id="KW-1185">Reference proteome</keyword>
<dbReference type="SUPFAM" id="SSF52540">
    <property type="entry name" value="P-loop containing nucleoside triphosphate hydrolases"/>
    <property type="match status" value="1"/>
</dbReference>